<evidence type="ECO:0000313" key="2">
    <source>
        <dbReference type="Proteomes" id="UP000616151"/>
    </source>
</evidence>
<keyword evidence="2" id="KW-1185">Reference proteome</keyword>
<proteinExistence type="predicted"/>
<protein>
    <submittedName>
        <fullName evidence="1">Uncharacterized protein</fullName>
    </submittedName>
</protein>
<evidence type="ECO:0000313" key="1">
    <source>
        <dbReference type="EMBL" id="MBK1866852.1"/>
    </source>
</evidence>
<dbReference type="EMBL" id="JAENHL010000006">
    <property type="protein sequence ID" value="MBK1866852.1"/>
    <property type="molecule type" value="Genomic_DNA"/>
</dbReference>
<reference evidence="1" key="1">
    <citation type="submission" date="2021-01" db="EMBL/GenBank/DDBJ databases">
        <authorList>
            <person name="Sun Q."/>
        </authorList>
    </citation>
    <scope>NUCLEOTIDE SEQUENCE</scope>
    <source>
        <strain evidence="1">YIM B02566</strain>
    </source>
</reference>
<name>A0ACC5R2M1_9HYPH</name>
<gene>
    <name evidence="1" type="ORF">JHL16_10845</name>
</gene>
<sequence>MTMLVDHAEGMRIAINNPNLGFFAHLTWYVPILTVSAQRNIPVEIASISPQYVSPERGPDFVGYFFIDRGAAQRTIPPDLPWTTIRTIGDVVADDDALQSGFENAHRVFFDRYAFRPWVTKVLDTLLQSRSAGGRLIGIHYRGTDKQSEAPRTAYADMLAIIDRELAQSPDADIFLATDEAHFVHACRLRYGNRLLFLPDFARSTDGQPLHHSRKHDGYHLGRDAVLNCAMLSRCNIVIKTPSILSGWAKILNPALEMYLVARPFSNCTWFPDRALPSYPGNIESMTEPRG</sequence>
<organism evidence="1 2">
    <name type="scientific">Taklimakanibacter albus</name>
    <dbReference type="NCBI Taxonomy" id="2800327"/>
    <lineage>
        <taxon>Bacteria</taxon>
        <taxon>Pseudomonadati</taxon>
        <taxon>Pseudomonadota</taxon>
        <taxon>Alphaproteobacteria</taxon>
        <taxon>Hyphomicrobiales</taxon>
        <taxon>Aestuariivirgaceae</taxon>
        <taxon>Taklimakanibacter</taxon>
    </lineage>
</organism>
<dbReference type="Proteomes" id="UP000616151">
    <property type="component" value="Unassembled WGS sequence"/>
</dbReference>
<comment type="caution">
    <text evidence="1">The sequence shown here is derived from an EMBL/GenBank/DDBJ whole genome shotgun (WGS) entry which is preliminary data.</text>
</comment>
<accession>A0ACC5R2M1</accession>